<organism evidence="3 4">
    <name type="scientific">Parasitella parasitica</name>
    <dbReference type="NCBI Taxonomy" id="35722"/>
    <lineage>
        <taxon>Eukaryota</taxon>
        <taxon>Fungi</taxon>
        <taxon>Fungi incertae sedis</taxon>
        <taxon>Mucoromycota</taxon>
        <taxon>Mucoromycotina</taxon>
        <taxon>Mucoromycetes</taxon>
        <taxon>Mucorales</taxon>
        <taxon>Mucorineae</taxon>
        <taxon>Mucoraceae</taxon>
        <taxon>Parasitella</taxon>
    </lineage>
</organism>
<evidence type="ECO:0000259" key="2">
    <source>
        <dbReference type="PROSITE" id="PS50994"/>
    </source>
</evidence>
<dbReference type="GO" id="GO:0005634">
    <property type="term" value="C:nucleus"/>
    <property type="evidence" value="ECO:0007669"/>
    <property type="project" value="UniProtKB-ARBA"/>
</dbReference>
<dbReference type="PROSITE" id="PS50994">
    <property type="entry name" value="INTEGRASE"/>
    <property type="match status" value="1"/>
</dbReference>
<feature type="domain" description="Integrase catalytic" evidence="2">
    <location>
        <begin position="1"/>
        <end position="150"/>
    </location>
</feature>
<dbReference type="PANTHER" id="PTHR37984:SF12">
    <property type="entry name" value="RIBONUCLEASE H"/>
    <property type="match status" value="1"/>
</dbReference>
<dbReference type="Gene3D" id="3.30.420.10">
    <property type="entry name" value="Ribonuclease H-like superfamily/Ribonuclease H"/>
    <property type="match status" value="1"/>
</dbReference>
<gene>
    <name evidence="3" type="primary">PARPA_07132.1 scaffold 26365</name>
</gene>
<dbReference type="InterPro" id="IPR050951">
    <property type="entry name" value="Retrovirus_Pol_polyprotein"/>
</dbReference>
<dbReference type="PANTHER" id="PTHR37984">
    <property type="entry name" value="PROTEIN CBG26694"/>
    <property type="match status" value="1"/>
</dbReference>
<dbReference type="InterPro" id="IPR036397">
    <property type="entry name" value="RNaseH_sf"/>
</dbReference>
<sequence>MDLGDMGVTSTFGNKFLFVLTDLFTRFTVIRCIPDKHATTIARELLQVFSLFVWPKQLTSDRGAEFVIQVTEAMMDIGGINRRLALAYNPLGNSTAESYIKLTKATTIKLLNGKRDQWEHYIPWVNYCINVKEPTDSSEIADEKIINERYRFVQDVLIPAISKRIIDTQAADHAKFAKKHKIVESPYPIGSKVMIKNVNRQNKLDERRGGAKATGKRQLAPKTVNWRKAAARKEKSSKQQTKRS</sequence>
<dbReference type="InterPro" id="IPR012337">
    <property type="entry name" value="RNaseH-like_sf"/>
</dbReference>
<dbReference type="GO" id="GO:0015074">
    <property type="term" value="P:DNA integration"/>
    <property type="evidence" value="ECO:0007669"/>
    <property type="project" value="InterPro"/>
</dbReference>
<evidence type="ECO:0000313" key="4">
    <source>
        <dbReference type="Proteomes" id="UP000054107"/>
    </source>
</evidence>
<reference evidence="3 4" key="1">
    <citation type="submission" date="2014-09" db="EMBL/GenBank/DDBJ databases">
        <authorList>
            <person name="Ellenberger Sabrina"/>
        </authorList>
    </citation>
    <scope>NUCLEOTIDE SEQUENCE [LARGE SCALE GENOMIC DNA]</scope>
    <source>
        <strain evidence="3 4">CBS 412.66</strain>
    </source>
</reference>
<dbReference type="Proteomes" id="UP000054107">
    <property type="component" value="Unassembled WGS sequence"/>
</dbReference>
<evidence type="ECO:0000313" key="3">
    <source>
        <dbReference type="EMBL" id="CEP13089.1"/>
    </source>
</evidence>
<proteinExistence type="predicted"/>
<dbReference type="STRING" id="35722.A0A0B7NDP7"/>
<dbReference type="InterPro" id="IPR001584">
    <property type="entry name" value="Integrase_cat-core"/>
</dbReference>
<dbReference type="SUPFAM" id="SSF53098">
    <property type="entry name" value="Ribonuclease H-like"/>
    <property type="match status" value="1"/>
</dbReference>
<dbReference type="AlphaFoldDB" id="A0A0B7NDP7"/>
<dbReference type="GO" id="GO:0003676">
    <property type="term" value="F:nucleic acid binding"/>
    <property type="evidence" value="ECO:0007669"/>
    <property type="project" value="InterPro"/>
</dbReference>
<dbReference type="OrthoDB" id="413122at2759"/>
<dbReference type="EMBL" id="LN729219">
    <property type="protein sequence ID" value="CEP13089.1"/>
    <property type="molecule type" value="Genomic_DNA"/>
</dbReference>
<evidence type="ECO:0000256" key="1">
    <source>
        <dbReference type="SAM" id="MobiDB-lite"/>
    </source>
</evidence>
<protein>
    <recommendedName>
        <fullName evidence="2">Integrase catalytic domain-containing protein</fullName>
    </recommendedName>
</protein>
<keyword evidence="4" id="KW-1185">Reference proteome</keyword>
<name>A0A0B7NDP7_9FUNG</name>
<accession>A0A0B7NDP7</accession>
<dbReference type="Pfam" id="PF00665">
    <property type="entry name" value="rve"/>
    <property type="match status" value="1"/>
</dbReference>
<feature type="region of interest" description="Disordered" evidence="1">
    <location>
        <begin position="203"/>
        <end position="244"/>
    </location>
</feature>